<evidence type="ECO:0000313" key="2">
    <source>
        <dbReference type="Proteomes" id="UP000663864"/>
    </source>
</evidence>
<proteinExistence type="predicted"/>
<accession>A0A815X7L9</accession>
<feature type="non-terminal residue" evidence="1">
    <location>
        <position position="1"/>
    </location>
</feature>
<dbReference type="AlphaFoldDB" id="A0A815X7L9"/>
<gene>
    <name evidence="1" type="ORF">ZHD862_LOCUS39413</name>
</gene>
<protein>
    <submittedName>
        <fullName evidence="1">Uncharacterized protein</fullName>
    </submittedName>
</protein>
<dbReference type="Proteomes" id="UP000663864">
    <property type="component" value="Unassembled WGS sequence"/>
</dbReference>
<evidence type="ECO:0000313" key="1">
    <source>
        <dbReference type="EMBL" id="CAF1553899.1"/>
    </source>
</evidence>
<dbReference type="Gene3D" id="1.25.10.10">
    <property type="entry name" value="Leucine-rich Repeat Variant"/>
    <property type="match status" value="1"/>
</dbReference>
<dbReference type="InterPro" id="IPR011989">
    <property type="entry name" value="ARM-like"/>
</dbReference>
<organism evidence="1 2">
    <name type="scientific">Rotaria sordida</name>
    <dbReference type="NCBI Taxonomy" id="392033"/>
    <lineage>
        <taxon>Eukaryota</taxon>
        <taxon>Metazoa</taxon>
        <taxon>Spiralia</taxon>
        <taxon>Gnathifera</taxon>
        <taxon>Rotifera</taxon>
        <taxon>Eurotatoria</taxon>
        <taxon>Bdelloidea</taxon>
        <taxon>Philodinida</taxon>
        <taxon>Philodinidae</taxon>
        <taxon>Rotaria</taxon>
    </lineage>
</organism>
<reference evidence="1" key="1">
    <citation type="submission" date="2021-02" db="EMBL/GenBank/DDBJ databases">
        <authorList>
            <person name="Nowell W R."/>
        </authorList>
    </citation>
    <scope>NUCLEOTIDE SEQUENCE</scope>
</reference>
<comment type="caution">
    <text evidence="1">The sequence shown here is derived from an EMBL/GenBank/DDBJ whole genome shotgun (WGS) entry which is preliminary data.</text>
</comment>
<name>A0A815X7L9_9BILA</name>
<dbReference type="EMBL" id="CAJNOT010018378">
    <property type="protein sequence ID" value="CAF1553899.1"/>
    <property type="molecule type" value="Genomic_DNA"/>
</dbReference>
<sequence length="77" mass="9009">IQISQYESKLIEFFRHTMIQLKTIMPLTIDLKSVYRTAKDDDQKFIQNLALFLAIFLKEHGLLIISGSFKHSTDFFA</sequence>